<evidence type="ECO:0000313" key="2">
    <source>
        <dbReference type="EMBL" id="KAG6434577.1"/>
    </source>
</evidence>
<dbReference type="InterPro" id="IPR035892">
    <property type="entry name" value="C2_domain_sf"/>
</dbReference>
<keyword evidence="3" id="KW-1185">Reference proteome</keyword>
<dbReference type="InterPro" id="IPR047257">
    <property type="entry name" value="C2B_MCTP_PRT_plant"/>
</dbReference>
<protein>
    <recommendedName>
        <fullName evidence="1">C2 domain-containing protein</fullName>
    </recommendedName>
</protein>
<reference evidence="2" key="1">
    <citation type="submission" date="2018-01" db="EMBL/GenBank/DDBJ databases">
        <authorList>
            <person name="Mao J.F."/>
        </authorList>
    </citation>
    <scope>NUCLEOTIDE SEQUENCE</scope>
    <source>
        <strain evidence="2">Huo1</strain>
        <tissue evidence="2">Leaf</tissue>
    </source>
</reference>
<comment type="caution">
    <text evidence="2">The sequence shown here is derived from an EMBL/GenBank/DDBJ whole genome shotgun (WGS) entry which is preliminary data.</text>
</comment>
<feature type="domain" description="C2" evidence="1">
    <location>
        <begin position="25"/>
        <end position="142"/>
    </location>
</feature>
<evidence type="ECO:0000313" key="3">
    <source>
        <dbReference type="Proteomes" id="UP000298416"/>
    </source>
</evidence>
<organism evidence="2">
    <name type="scientific">Salvia splendens</name>
    <name type="common">Scarlet sage</name>
    <dbReference type="NCBI Taxonomy" id="180675"/>
    <lineage>
        <taxon>Eukaryota</taxon>
        <taxon>Viridiplantae</taxon>
        <taxon>Streptophyta</taxon>
        <taxon>Embryophyta</taxon>
        <taxon>Tracheophyta</taxon>
        <taxon>Spermatophyta</taxon>
        <taxon>Magnoliopsida</taxon>
        <taxon>eudicotyledons</taxon>
        <taxon>Gunneridae</taxon>
        <taxon>Pentapetalae</taxon>
        <taxon>asterids</taxon>
        <taxon>lamiids</taxon>
        <taxon>Lamiales</taxon>
        <taxon>Lamiaceae</taxon>
        <taxon>Nepetoideae</taxon>
        <taxon>Mentheae</taxon>
        <taxon>Salviinae</taxon>
        <taxon>Salvia</taxon>
        <taxon>Salvia subgen. Calosphace</taxon>
        <taxon>core Calosphace</taxon>
    </lineage>
</organism>
<proteinExistence type="predicted"/>
<sequence length="185" mass="21167">MPAISRSFTRPRLVLRSTLAAENCSKAQSLTTSAYDLVEQMQYLYVRVVKARELAAAYTAGEAVAEVKLGNYKGITKRVSYSTNPEWNQVFAFSRDCVQSSAAEVFVKEGNQKDEFLGRVWFDLSEVPKRVPPDSELAPQWYRMEDKKGEKVRSGEVMCWRRLHQIREKIYENQSLPSIGDLESM</sequence>
<evidence type="ECO:0000259" key="1">
    <source>
        <dbReference type="PROSITE" id="PS50004"/>
    </source>
</evidence>
<reference evidence="2" key="2">
    <citation type="submission" date="2020-08" db="EMBL/GenBank/DDBJ databases">
        <title>Plant Genome Project.</title>
        <authorList>
            <person name="Zhang R.-G."/>
        </authorList>
    </citation>
    <scope>NUCLEOTIDE SEQUENCE</scope>
    <source>
        <strain evidence="2">Huo1</strain>
        <tissue evidence="2">Leaf</tissue>
    </source>
</reference>
<name>A0A8X9AA18_SALSN</name>
<dbReference type="PROSITE" id="PS50004">
    <property type="entry name" value="C2"/>
    <property type="match status" value="1"/>
</dbReference>
<dbReference type="CDD" id="cd08378">
    <property type="entry name" value="C2B_MCTP_PRT_plant"/>
    <property type="match status" value="1"/>
</dbReference>
<dbReference type="PANTHER" id="PTHR31425">
    <property type="entry name" value="PHOSPHORIBOSYLANTHRANILATE TRANSFERASE ISOFORM 1"/>
    <property type="match status" value="1"/>
</dbReference>
<dbReference type="Gene3D" id="2.60.40.150">
    <property type="entry name" value="C2 domain"/>
    <property type="match status" value="1"/>
</dbReference>
<dbReference type="InterPro" id="IPR000008">
    <property type="entry name" value="C2_dom"/>
</dbReference>
<dbReference type="InterPro" id="IPR047259">
    <property type="entry name" value="QUIRKY-like"/>
</dbReference>
<accession>A0A8X9AA18</accession>
<dbReference type="Proteomes" id="UP000298416">
    <property type="component" value="Unassembled WGS sequence"/>
</dbReference>
<dbReference type="EMBL" id="PNBA02000002">
    <property type="protein sequence ID" value="KAG6434577.1"/>
    <property type="molecule type" value="Genomic_DNA"/>
</dbReference>
<gene>
    <name evidence="2" type="ORF">SASPL_106215</name>
</gene>
<dbReference type="SMART" id="SM00239">
    <property type="entry name" value="C2"/>
    <property type="match status" value="1"/>
</dbReference>
<dbReference type="PANTHER" id="PTHR31425:SF48">
    <property type="entry name" value="MULTIPLE C2 DOMAIN AND TRANSMEMBRANE REGION PROTEIN 10"/>
    <property type="match status" value="1"/>
</dbReference>
<dbReference type="Pfam" id="PF00168">
    <property type="entry name" value="C2"/>
    <property type="match status" value="1"/>
</dbReference>
<dbReference type="AlphaFoldDB" id="A0A8X9AA18"/>
<dbReference type="SUPFAM" id="SSF49562">
    <property type="entry name" value="C2 domain (Calcium/lipid-binding domain, CaLB)"/>
    <property type="match status" value="1"/>
</dbReference>